<evidence type="ECO:0000313" key="6">
    <source>
        <dbReference type="Proteomes" id="UP000702954"/>
    </source>
</evidence>
<dbReference type="EMBL" id="SLZV01000011">
    <property type="protein sequence ID" value="TCS68123.1"/>
    <property type="molecule type" value="Genomic_DNA"/>
</dbReference>
<evidence type="ECO:0000256" key="1">
    <source>
        <dbReference type="SAM" id="MobiDB-lite"/>
    </source>
</evidence>
<name>A0A4R3JNW4_9FIRM</name>
<feature type="transmembrane region" description="Helical" evidence="2">
    <location>
        <begin position="514"/>
        <end position="537"/>
    </location>
</feature>
<dbReference type="RefSeq" id="WP_116441891.1">
    <property type="nucleotide sequence ID" value="NZ_BHEO01000008.1"/>
</dbReference>
<sequence>MGKRKKIEKQLAVYKKMQKGFLHILLIVLVCFGMVQMGELQEVQAARSDLMTLEGEKDVVVILTYDKEAPEVSITDPSGKVYAKESDFAAVQKGQGAVYYYLRNAPGGTWYIDYDKKSNSKLEVHVMPWYQEVEIRSFVMEAPKEERIRIQAEVTAEENIGYTYYIYAVTMNGEMVDGKKELKSGSGIANQKLETEVDISSLPDGENYRLQIDAVVTDTDETELTTSAVTGEGFSVKGHTAAGDGAKLRTVLDYTDSALEIDWTNAEESCDQWVIGVFQGKDTKEPVYAEQLDRDSKATTVSIDLDGEDLKVELSAMSNGKIVAKYDRMISLNPGVTVTIDTPEQTGSTTAEVSYDVGDKKVQAEIAVGEKSQKVQWEKNGTAAFEIADMETQEICVVYGWETGSFYRISRRISTDVVPPMLELYGVDENIRVKEKMLPLSGKTDSDATLKINGKEQKIGKDGTFQISLKLKKGENAITLTAADPLGNQTSRTILVQYQKEGTKGEKAPLPGDFWILGGTFVTTFLCALLMGIFGIVSGRKGGNIRKIFAVAKGFCVCGILGGMAGSGWYLYRYWKLTEKISGKNLTGVLKAAPVSDLTKVLEQRQECLRLLWIPAMAAAVFLLLFVLLIIGERAVRKAQETHREKAERKKAQREEQKQKKKEEKERYCPYCGAKNSAASKYCGKCGKLME</sequence>
<keyword evidence="2" id="KW-0812">Transmembrane</keyword>
<gene>
    <name evidence="4" type="ORF">EDD74_11168</name>
    <name evidence="3" type="ORF">FAEUMB_21300</name>
</gene>
<feature type="region of interest" description="Disordered" evidence="1">
    <location>
        <begin position="642"/>
        <end position="666"/>
    </location>
</feature>
<reference evidence="3 6" key="1">
    <citation type="journal article" date="2018" name="Int. J. Syst. Evol. Microbiol.">
        <title>Draft Genome Sequence of Faecalimonas umbilicata JCM 30896T, an Acetate-Producing Bacterium Isolated from Human Feces.</title>
        <authorList>
            <person name="Sakamoto M."/>
            <person name="Ikeyama N."/>
            <person name="Yuki M."/>
            <person name="Ohkuma M."/>
        </authorList>
    </citation>
    <scope>NUCLEOTIDE SEQUENCE [LARGE SCALE GENOMIC DNA]</scope>
    <source>
        <strain evidence="3 6">EGH7</strain>
    </source>
</reference>
<evidence type="ECO:0000256" key="2">
    <source>
        <dbReference type="SAM" id="Phobius"/>
    </source>
</evidence>
<dbReference type="Proteomes" id="UP000702954">
    <property type="component" value="Unassembled WGS sequence"/>
</dbReference>
<accession>A0A4R3JNW4</accession>
<keyword evidence="2" id="KW-0472">Membrane</keyword>
<dbReference type="EMBL" id="BHEO01000008">
    <property type="protein sequence ID" value="GBU05589.1"/>
    <property type="molecule type" value="Genomic_DNA"/>
</dbReference>
<dbReference type="AlphaFoldDB" id="A0A4R3JNW4"/>
<keyword evidence="2" id="KW-1133">Transmembrane helix</keyword>
<evidence type="ECO:0000313" key="4">
    <source>
        <dbReference type="EMBL" id="TCS68123.1"/>
    </source>
</evidence>
<evidence type="ECO:0000313" key="5">
    <source>
        <dbReference type="Proteomes" id="UP000294613"/>
    </source>
</evidence>
<feature type="transmembrane region" description="Helical" evidence="2">
    <location>
        <begin position="611"/>
        <end position="631"/>
    </location>
</feature>
<dbReference type="InterPro" id="IPR013783">
    <property type="entry name" value="Ig-like_fold"/>
</dbReference>
<reference evidence="4 5" key="2">
    <citation type="submission" date="2019-03" db="EMBL/GenBank/DDBJ databases">
        <title>Genomic Encyclopedia of Type Strains, Phase IV (KMG-IV): sequencing the most valuable type-strain genomes for metagenomic binning, comparative biology and taxonomic classification.</title>
        <authorList>
            <person name="Goeker M."/>
        </authorList>
    </citation>
    <scope>NUCLEOTIDE SEQUENCE [LARGE SCALE GENOMIC DNA]</scope>
    <source>
        <strain evidence="4 5">DSM 103426</strain>
    </source>
</reference>
<feature type="transmembrane region" description="Helical" evidence="2">
    <location>
        <begin position="549"/>
        <end position="572"/>
    </location>
</feature>
<dbReference type="Proteomes" id="UP000294613">
    <property type="component" value="Unassembled WGS sequence"/>
</dbReference>
<organism evidence="4 5">
    <name type="scientific">Faecalimonas umbilicata</name>
    <dbReference type="NCBI Taxonomy" id="1912855"/>
    <lineage>
        <taxon>Bacteria</taxon>
        <taxon>Bacillati</taxon>
        <taxon>Bacillota</taxon>
        <taxon>Clostridia</taxon>
        <taxon>Lachnospirales</taxon>
        <taxon>Lachnospiraceae</taxon>
        <taxon>Faecalimonas</taxon>
    </lineage>
</organism>
<dbReference type="Gene3D" id="2.60.40.10">
    <property type="entry name" value="Immunoglobulins"/>
    <property type="match status" value="1"/>
</dbReference>
<keyword evidence="6" id="KW-1185">Reference proteome</keyword>
<proteinExistence type="predicted"/>
<comment type="caution">
    <text evidence="4">The sequence shown here is derived from an EMBL/GenBank/DDBJ whole genome shotgun (WGS) entry which is preliminary data.</text>
</comment>
<protein>
    <submittedName>
        <fullName evidence="4">Uncharacterized protein</fullName>
    </submittedName>
</protein>
<evidence type="ECO:0000313" key="3">
    <source>
        <dbReference type="EMBL" id="GBU05589.1"/>
    </source>
</evidence>
<dbReference type="Pfam" id="PF09136">
    <property type="entry name" value="Glucodextran_B"/>
    <property type="match status" value="1"/>
</dbReference>